<evidence type="ECO:0000313" key="3">
    <source>
        <dbReference type="EnsemblMetazoa" id="AMIN010556-PA"/>
    </source>
</evidence>
<dbReference type="CDD" id="cd00038">
    <property type="entry name" value="CAP_ED"/>
    <property type="match status" value="1"/>
</dbReference>
<dbReference type="Pfam" id="PF00027">
    <property type="entry name" value="cNMP_binding"/>
    <property type="match status" value="1"/>
</dbReference>
<feature type="domain" description="Cyclic nucleotide-binding" evidence="2">
    <location>
        <begin position="1"/>
        <end position="85"/>
    </location>
</feature>
<feature type="compositionally biased region" description="Low complexity" evidence="1">
    <location>
        <begin position="95"/>
        <end position="109"/>
    </location>
</feature>
<organism evidence="3 4">
    <name type="scientific">Anopheles minimus</name>
    <dbReference type="NCBI Taxonomy" id="112268"/>
    <lineage>
        <taxon>Eukaryota</taxon>
        <taxon>Metazoa</taxon>
        <taxon>Ecdysozoa</taxon>
        <taxon>Arthropoda</taxon>
        <taxon>Hexapoda</taxon>
        <taxon>Insecta</taxon>
        <taxon>Pterygota</taxon>
        <taxon>Neoptera</taxon>
        <taxon>Endopterygota</taxon>
        <taxon>Diptera</taxon>
        <taxon>Nematocera</taxon>
        <taxon>Culicoidea</taxon>
        <taxon>Culicidae</taxon>
        <taxon>Anophelinae</taxon>
        <taxon>Anopheles</taxon>
    </lineage>
</organism>
<dbReference type="VEuPathDB" id="VectorBase:AMIN010556"/>
<dbReference type="EnsemblMetazoa" id="AMIN010556-RA">
    <property type="protein sequence ID" value="AMIN010556-PA"/>
    <property type="gene ID" value="AMIN010556"/>
</dbReference>
<dbReference type="InterPro" id="IPR000595">
    <property type="entry name" value="cNMP-bd_dom"/>
</dbReference>
<sequence>MWLKRHRRYSVTSNRRRRNKLSVTLCNLGVGATFGESILHDLPRDSTVVTKTTCELLRVEQQDFRLIFEKNKELMNDIITNCRLKNGFGQSMQTTSTVQTNVQQQPSPTKKQLSPDHPNPAAPITEVSLYVGSSMDGMSILSVSLSPRVSQVPIYDH</sequence>
<evidence type="ECO:0000256" key="1">
    <source>
        <dbReference type="SAM" id="MobiDB-lite"/>
    </source>
</evidence>
<dbReference type="STRING" id="112268.A0A182WJK2"/>
<accession>A0A182WJK2</accession>
<dbReference type="InterPro" id="IPR018490">
    <property type="entry name" value="cNMP-bd_dom_sf"/>
</dbReference>
<dbReference type="Gene3D" id="2.60.120.10">
    <property type="entry name" value="Jelly Rolls"/>
    <property type="match status" value="1"/>
</dbReference>
<name>A0A182WJK2_9DIPT</name>
<reference evidence="3" key="2">
    <citation type="submission" date="2020-05" db="UniProtKB">
        <authorList>
            <consortium name="EnsemblMetazoa"/>
        </authorList>
    </citation>
    <scope>IDENTIFICATION</scope>
    <source>
        <strain evidence="3">MINIMUS1</strain>
    </source>
</reference>
<reference evidence="4" key="1">
    <citation type="submission" date="2013-03" db="EMBL/GenBank/DDBJ databases">
        <title>The Genome Sequence of Anopheles minimus MINIMUS1.</title>
        <authorList>
            <consortium name="The Broad Institute Genomics Platform"/>
            <person name="Neafsey D.E."/>
            <person name="Walton C."/>
            <person name="Walker B."/>
            <person name="Young S.K."/>
            <person name="Zeng Q."/>
            <person name="Gargeya S."/>
            <person name="Fitzgerald M."/>
            <person name="Haas B."/>
            <person name="Abouelleil A."/>
            <person name="Allen A.W."/>
            <person name="Alvarado L."/>
            <person name="Arachchi H.M."/>
            <person name="Berlin A.M."/>
            <person name="Chapman S.B."/>
            <person name="Gainer-Dewar J."/>
            <person name="Goldberg J."/>
            <person name="Griggs A."/>
            <person name="Gujja S."/>
            <person name="Hansen M."/>
            <person name="Howarth C."/>
            <person name="Imamovic A."/>
            <person name="Ireland A."/>
            <person name="Larimer J."/>
            <person name="McCowan C."/>
            <person name="Murphy C."/>
            <person name="Pearson M."/>
            <person name="Poon T.W."/>
            <person name="Priest M."/>
            <person name="Roberts A."/>
            <person name="Saif S."/>
            <person name="Shea T."/>
            <person name="Sisk P."/>
            <person name="Sykes S."/>
            <person name="Wortman J."/>
            <person name="Nusbaum C."/>
            <person name="Birren B."/>
        </authorList>
    </citation>
    <scope>NUCLEOTIDE SEQUENCE [LARGE SCALE GENOMIC DNA]</scope>
    <source>
        <strain evidence="4">MINIMUS1</strain>
    </source>
</reference>
<dbReference type="Proteomes" id="UP000075920">
    <property type="component" value="Unassembled WGS sequence"/>
</dbReference>
<evidence type="ECO:0000259" key="2">
    <source>
        <dbReference type="PROSITE" id="PS50042"/>
    </source>
</evidence>
<proteinExistence type="predicted"/>
<dbReference type="SUPFAM" id="SSF51206">
    <property type="entry name" value="cAMP-binding domain-like"/>
    <property type="match status" value="1"/>
</dbReference>
<dbReference type="PROSITE" id="PS50042">
    <property type="entry name" value="CNMP_BINDING_3"/>
    <property type="match status" value="1"/>
</dbReference>
<evidence type="ECO:0000313" key="4">
    <source>
        <dbReference type="Proteomes" id="UP000075920"/>
    </source>
</evidence>
<dbReference type="AlphaFoldDB" id="A0A182WJK2"/>
<protein>
    <recommendedName>
        <fullName evidence="2">Cyclic nucleotide-binding domain-containing protein</fullName>
    </recommendedName>
</protein>
<feature type="region of interest" description="Disordered" evidence="1">
    <location>
        <begin position="95"/>
        <end position="123"/>
    </location>
</feature>
<keyword evidence="4" id="KW-1185">Reference proteome</keyword>
<dbReference type="InterPro" id="IPR014710">
    <property type="entry name" value="RmlC-like_jellyroll"/>
</dbReference>